<feature type="transmembrane region" description="Helical" evidence="8">
    <location>
        <begin position="41"/>
        <end position="67"/>
    </location>
</feature>
<protein>
    <recommendedName>
        <fullName evidence="9">ABC transmembrane type-1 domain-containing protein</fullName>
    </recommendedName>
</protein>
<dbReference type="Pfam" id="PF00528">
    <property type="entry name" value="BPD_transp_1"/>
    <property type="match status" value="1"/>
</dbReference>
<comment type="caution">
    <text evidence="10">The sequence shown here is derived from an EMBL/GenBank/DDBJ whole genome shotgun (WGS) entry which is preliminary data.</text>
</comment>
<evidence type="ECO:0000256" key="4">
    <source>
        <dbReference type="ARBA" id="ARBA00022475"/>
    </source>
</evidence>
<dbReference type="PANTHER" id="PTHR42929">
    <property type="entry name" value="INNER MEMBRANE ABC TRANSPORTER PERMEASE PROTEIN YDCU-RELATED-RELATED"/>
    <property type="match status" value="1"/>
</dbReference>
<gene>
    <name evidence="10" type="ORF">CEJ86_30625</name>
</gene>
<organism evidence="10 11">
    <name type="scientific">Rhizobium meliloti</name>
    <name type="common">Ensifer meliloti</name>
    <name type="synonym">Sinorhizobium meliloti</name>
    <dbReference type="NCBI Taxonomy" id="382"/>
    <lineage>
        <taxon>Bacteria</taxon>
        <taxon>Pseudomonadati</taxon>
        <taxon>Pseudomonadota</taxon>
        <taxon>Alphaproteobacteria</taxon>
        <taxon>Hyphomicrobiales</taxon>
        <taxon>Rhizobiaceae</taxon>
        <taxon>Sinorhizobium/Ensifer group</taxon>
        <taxon>Sinorhizobium</taxon>
    </lineage>
</organism>
<evidence type="ECO:0000313" key="11">
    <source>
        <dbReference type="Proteomes" id="UP000231987"/>
    </source>
</evidence>
<evidence type="ECO:0000256" key="5">
    <source>
        <dbReference type="ARBA" id="ARBA00022692"/>
    </source>
</evidence>
<evidence type="ECO:0000256" key="3">
    <source>
        <dbReference type="ARBA" id="ARBA00022448"/>
    </source>
</evidence>
<sequence length="316" mass="34255">MTELHPRVEEARLPVVPSHVESPADDEGYNILRRRIGREKLFFRLCTLPAIFVTVLVAIVPLGLLFINSLRNQRSGAFTVEYYIASFGNAFFMRTLATTILMAFSVAVVSIVLALPMAYLLARRTLLRNFIMPVVTVPRMLPFVVIGYAMILLLAPMTGVVNKVLLGLGILSQPAFILFDWPGQAIAFTYSGIVVATAVLTGVLMSVDPQLEDAAVSLGATRLRTFFVITIPLATPGLIAASALIFTSVVTSYAIPVMLNGRVPYMVALLVSANLLTLQQPHLAYAQAVIVSVLAIGATALSQYVLMRYGRQGGGR</sequence>
<dbReference type="PROSITE" id="PS50928">
    <property type="entry name" value="ABC_TM1"/>
    <property type="match status" value="1"/>
</dbReference>
<keyword evidence="7 8" id="KW-0472">Membrane</keyword>
<dbReference type="RefSeq" id="WP_100674768.1">
    <property type="nucleotide sequence ID" value="NZ_NJGD01000027.1"/>
</dbReference>
<evidence type="ECO:0000313" key="10">
    <source>
        <dbReference type="EMBL" id="PJR09859.1"/>
    </source>
</evidence>
<dbReference type="GO" id="GO:0005886">
    <property type="term" value="C:plasma membrane"/>
    <property type="evidence" value="ECO:0007669"/>
    <property type="project" value="UniProtKB-SubCell"/>
</dbReference>
<dbReference type="CDD" id="cd06261">
    <property type="entry name" value="TM_PBP2"/>
    <property type="match status" value="1"/>
</dbReference>
<keyword evidence="6 8" id="KW-1133">Transmembrane helix</keyword>
<feature type="domain" description="ABC transmembrane type-1" evidence="9">
    <location>
        <begin position="96"/>
        <end position="302"/>
    </location>
</feature>
<evidence type="ECO:0000256" key="8">
    <source>
        <dbReference type="RuleBase" id="RU363032"/>
    </source>
</evidence>
<evidence type="ECO:0000256" key="1">
    <source>
        <dbReference type="ARBA" id="ARBA00004651"/>
    </source>
</evidence>
<proteinExistence type="inferred from homology"/>
<feature type="transmembrane region" description="Helical" evidence="8">
    <location>
        <begin position="100"/>
        <end position="122"/>
    </location>
</feature>
<name>A0A2J0YTX6_RHIML</name>
<dbReference type="Proteomes" id="UP000231987">
    <property type="component" value="Unassembled WGS sequence"/>
</dbReference>
<comment type="subcellular location">
    <subcellularLocation>
        <location evidence="1 8">Cell membrane</location>
        <topology evidence="1 8">Multi-pass membrane protein</topology>
    </subcellularLocation>
</comment>
<evidence type="ECO:0000256" key="7">
    <source>
        <dbReference type="ARBA" id="ARBA00023136"/>
    </source>
</evidence>
<keyword evidence="3 8" id="KW-0813">Transport</keyword>
<dbReference type="PANTHER" id="PTHR42929:SF1">
    <property type="entry name" value="INNER MEMBRANE ABC TRANSPORTER PERMEASE PROTEIN YDCU-RELATED"/>
    <property type="match status" value="1"/>
</dbReference>
<dbReference type="GO" id="GO:0055085">
    <property type="term" value="P:transmembrane transport"/>
    <property type="evidence" value="ECO:0007669"/>
    <property type="project" value="InterPro"/>
</dbReference>
<evidence type="ECO:0000256" key="6">
    <source>
        <dbReference type="ARBA" id="ARBA00022989"/>
    </source>
</evidence>
<dbReference type="InterPro" id="IPR035906">
    <property type="entry name" value="MetI-like_sf"/>
</dbReference>
<feature type="transmembrane region" description="Helical" evidence="8">
    <location>
        <begin position="227"/>
        <end position="251"/>
    </location>
</feature>
<accession>A0A2J0YTX6</accession>
<evidence type="ECO:0000256" key="2">
    <source>
        <dbReference type="ARBA" id="ARBA00007069"/>
    </source>
</evidence>
<feature type="transmembrane region" description="Helical" evidence="8">
    <location>
        <begin position="186"/>
        <end position="207"/>
    </location>
</feature>
<feature type="transmembrane region" description="Helical" evidence="8">
    <location>
        <begin position="134"/>
        <end position="154"/>
    </location>
</feature>
<dbReference type="InterPro" id="IPR000515">
    <property type="entry name" value="MetI-like"/>
</dbReference>
<reference evidence="10 11" key="1">
    <citation type="submission" date="2017-06" db="EMBL/GenBank/DDBJ databases">
        <title>Ensifer strains isolated from leguminous trees and herbs display diverse denitrification phenotypes with some acting as strong N2O sinks.</title>
        <authorList>
            <person name="Woliy K."/>
            <person name="Mania D."/>
            <person name="Bakken L.R."/>
            <person name="Frostegard A."/>
        </authorList>
    </citation>
    <scope>NUCLEOTIDE SEQUENCE [LARGE SCALE GENOMIC DNA]</scope>
    <source>
        <strain evidence="10 11">AC50a</strain>
    </source>
</reference>
<keyword evidence="4" id="KW-1003">Cell membrane</keyword>
<dbReference type="EMBL" id="NJGD01000027">
    <property type="protein sequence ID" value="PJR09859.1"/>
    <property type="molecule type" value="Genomic_DNA"/>
</dbReference>
<comment type="similarity">
    <text evidence="2">Belongs to the binding-protein-dependent transport system permease family. CysTW subfamily.</text>
</comment>
<keyword evidence="5 8" id="KW-0812">Transmembrane</keyword>
<dbReference type="SUPFAM" id="SSF161098">
    <property type="entry name" value="MetI-like"/>
    <property type="match status" value="1"/>
</dbReference>
<dbReference type="Gene3D" id="1.10.3720.10">
    <property type="entry name" value="MetI-like"/>
    <property type="match status" value="1"/>
</dbReference>
<evidence type="ECO:0000259" key="9">
    <source>
        <dbReference type="PROSITE" id="PS50928"/>
    </source>
</evidence>
<feature type="transmembrane region" description="Helical" evidence="8">
    <location>
        <begin position="285"/>
        <end position="306"/>
    </location>
</feature>
<dbReference type="AlphaFoldDB" id="A0A2J0YTX6"/>